<keyword evidence="3" id="KW-0255">Endonuclease</keyword>
<evidence type="ECO:0000256" key="1">
    <source>
        <dbReference type="ARBA" id="ARBA00007435"/>
    </source>
</evidence>
<dbReference type="EMBL" id="LRPC01000012">
    <property type="protein sequence ID" value="KYG75802.1"/>
    <property type="molecule type" value="Genomic_DNA"/>
</dbReference>
<dbReference type="Gene3D" id="3.40.1440.10">
    <property type="entry name" value="GIY-YIG endonuclease"/>
    <property type="match status" value="1"/>
</dbReference>
<evidence type="ECO:0000313" key="4">
    <source>
        <dbReference type="Proteomes" id="UP000075606"/>
    </source>
</evidence>
<dbReference type="PANTHER" id="PTHR34477">
    <property type="entry name" value="UPF0213 PROTEIN YHBQ"/>
    <property type="match status" value="1"/>
</dbReference>
<dbReference type="InterPro" id="IPR035901">
    <property type="entry name" value="GIY-YIG_endonuc_sf"/>
</dbReference>
<comment type="similarity">
    <text evidence="1">Belongs to the UPF0213 family.</text>
</comment>
<dbReference type="PROSITE" id="PS50164">
    <property type="entry name" value="GIY_YIG"/>
    <property type="match status" value="1"/>
</dbReference>
<dbReference type="GO" id="GO:0004519">
    <property type="term" value="F:endonuclease activity"/>
    <property type="evidence" value="ECO:0007669"/>
    <property type="project" value="UniProtKB-KW"/>
</dbReference>
<proteinExistence type="inferred from homology"/>
<dbReference type="InterPro" id="IPR050190">
    <property type="entry name" value="UPF0213_domain"/>
</dbReference>
<dbReference type="CDD" id="cd10448">
    <property type="entry name" value="GIY-YIG_unchar_3"/>
    <property type="match status" value="1"/>
</dbReference>
<protein>
    <submittedName>
        <fullName evidence="3">Endonuclease</fullName>
    </submittedName>
</protein>
<keyword evidence="3" id="KW-0378">Hydrolase</keyword>
<dbReference type="SUPFAM" id="SSF82771">
    <property type="entry name" value="GIY-YIG endonuclease"/>
    <property type="match status" value="1"/>
</dbReference>
<feature type="domain" description="GIY-YIG" evidence="2">
    <location>
        <begin position="3"/>
        <end position="79"/>
    </location>
</feature>
<reference evidence="3 4" key="1">
    <citation type="submission" date="2016-01" db="EMBL/GenBank/DDBJ databases">
        <title>Genome sequencing of Roseivirga spongicola UST030701-084.</title>
        <authorList>
            <person name="Selvaratnam C."/>
            <person name="Thevarajoo S."/>
            <person name="Goh K.M."/>
            <person name="Ee R."/>
            <person name="Chan K.-G."/>
            <person name="Chong C.S."/>
        </authorList>
    </citation>
    <scope>NUCLEOTIDE SEQUENCE [LARGE SCALE GENOMIC DNA]</scope>
    <source>
        <strain evidence="3 4">UST030701-084</strain>
    </source>
</reference>
<name>A0A150XAV1_9BACT</name>
<accession>A0A150XAV1</accession>
<dbReference type="PANTHER" id="PTHR34477:SF5">
    <property type="entry name" value="BSL5627 PROTEIN"/>
    <property type="match status" value="1"/>
</dbReference>
<keyword evidence="4" id="KW-1185">Reference proteome</keyword>
<dbReference type="Proteomes" id="UP000075606">
    <property type="component" value="Unassembled WGS sequence"/>
</dbReference>
<dbReference type="Pfam" id="PF01541">
    <property type="entry name" value="GIY-YIG"/>
    <property type="match status" value="1"/>
</dbReference>
<keyword evidence="3" id="KW-0540">Nuclease</keyword>
<dbReference type="AlphaFoldDB" id="A0A150XAV1"/>
<organism evidence="3 4">
    <name type="scientific">Roseivirga spongicola</name>
    <dbReference type="NCBI Taxonomy" id="333140"/>
    <lineage>
        <taxon>Bacteria</taxon>
        <taxon>Pseudomonadati</taxon>
        <taxon>Bacteroidota</taxon>
        <taxon>Cytophagia</taxon>
        <taxon>Cytophagales</taxon>
        <taxon>Roseivirgaceae</taxon>
        <taxon>Roseivirga</taxon>
    </lineage>
</organism>
<dbReference type="RefSeq" id="WP_068219708.1">
    <property type="nucleotide sequence ID" value="NZ_CP139724.1"/>
</dbReference>
<evidence type="ECO:0000259" key="2">
    <source>
        <dbReference type="PROSITE" id="PS50164"/>
    </source>
</evidence>
<comment type="caution">
    <text evidence="3">The sequence shown here is derived from an EMBL/GenBank/DDBJ whole genome shotgun (WGS) entry which is preliminary data.</text>
</comment>
<dbReference type="OrthoDB" id="1495241at2"/>
<evidence type="ECO:0000313" key="3">
    <source>
        <dbReference type="EMBL" id="KYG75802.1"/>
    </source>
</evidence>
<sequence length="99" mass="11909">MPKGGYVYIMSNKTRTVLYIGVTSDLESRVYQHKNGEGSKFTKLYRCYFLVYYEVFDHIESAIAREKVLKKWNRRWKEELITAFNPNLRDLWEEIDGFN</sequence>
<gene>
    <name evidence="3" type="ORF">AWW68_08180</name>
</gene>
<dbReference type="SMART" id="SM00465">
    <property type="entry name" value="GIYc"/>
    <property type="match status" value="1"/>
</dbReference>
<dbReference type="InterPro" id="IPR000305">
    <property type="entry name" value="GIY-YIG_endonuc"/>
</dbReference>